<feature type="region of interest" description="Disordered" evidence="1">
    <location>
        <begin position="218"/>
        <end position="360"/>
    </location>
</feature>
<dbReference type="eggNOG" id="ENOG502QQEQ">
    <property type="taxonomic scope" value="Eukaryota"/>
</dbReference>
<organism evidence="2 3">
    <name type="scientific">Capsella rubella</name>
    <dbReference type="NCBI Taxonomy" id="81985"/>
    <lineage>
        <taxon>Eukaryota</taxon>
        <taxon>Viridiplantae</taxon>
        <taxon>Streptophyta</taxon>
        <taxon>Embryophyta</taxon>
        <taxon>Tracheophyta</taxon>
        <taxon>Spermatophyta</taxon>
        <taxon>Magnoliopsida</taxon>
        <taxon>eudicotyledons</taxon>
        <taxon>Gunneridae</taxon>
        <taxon>Pentapetalae</taxon>
        <taxon>rosids</taxon>
        <taxon>malvids</taxon>
        <taxon>Brassicales</taxon>
        <taxon>Brassicaceae</taxon>
        <taxon>Camelineae</taxon>
        <taxon>Capsella</taxon>
    </lineage>
</organism>
<sequence>MAGEVQEPFNLSLLENSIHSGSVSFGRFEKESLSWERRSSFSHNRYLEEAERFSKPGSVTQMRAHFEAHFKKKGILFPTSVESYTWGGEAVPHQTCAEKDDNMWENTSQFGDSCVSYDEILVNSDGDDHTSLSVALEKTEVGRSEDEKEKTSSSSETRLKPLKNVHKTVPCSATKASSTKKHVVIAKGSSPSCNTKTSIDTKRQKELKPKRIVKTIASQAPRTSKKTESLTPLMATREKKTTTNGFSFRSNERAEKRKEEKVIAVVPKDLNFKARPVPKSTHAKPQHTSTGQPKAKARDDHSSTASCDRSLVNGIAKSKLNINKQKVDTHRIQRPKTTSSDQSARSNTNRRSLAIRRSAV</sequence>
<dbReference type="PANTHER" id="PTHR47067">
    <property type="entry name" value="TPX2 (TARGETING PROTEIN FOR XKLP2) PROTEIN FAMILY-RELATED"/>
    <property type="match status" value="1"/>
</dbReference>
<feature type="region of interest" description="Disordered" evidence="1">
    <location>
        <begin position="187"/>
        <end position="206"/>
    </location>
</feature>
<feature type="compositionally biased region" description="Polar residues" evidence="1">
    <location>
        <begin position="335"/>
        <end position="351"/>
    </location>
</feature>
<name>R0IQ83_9BRAS</name>
<keyword evidence="3" id="KW-1185">Reference proteome</keyword>
<accession>R0IQ83</accession>
<dbReference type="OrthoDB" id="758458at2759"/>
<feature type="compositionally biased region" description="Polar residues" evidence="1">
    <location>
        <begin position="189"/>
        <end position="198"/>
    </location>
</feature>
<reference evidence="3" key="1">
    <citation type="journal article" date="2013" name="Nat. Genet.">
        <title>The Capsella rubella genome and the genomic consequences of rapid mating system evolution.</title>
        <authorList>
            <person name="Slotte T."/>
            <person name="Hazzouri K.M."/>
            <person name="Agren J.A."/>
            <person name="Koenig D."/>
            <person name="Maumus F."/>
            <person name="Guo Y.L."/>
            <person name="Steige K."/>
            <person name="Platts A.E."/>
            <person name="Escobar J.S."/>
            <person name="Newman L.K."/>
            <person name="Wang W."/>
            <person name="Mandakova T."/>
            <person name="Vello E."/>
            <person name="Smith L.M."/>
            <person name="Henz S.R."/>
            <person name="Steffen J."/>
            <person name="Takuno S."/>
            <person name="Brandvain Y."/>
            <person name="Coop G."/>
            <person name="Andolfatto P."/>
            <person name="Hu T.T."/>
            <person name="Blanchette M."/>
            <person name="Clark R.M."/>
            <person name="Quesneville H."/>
            <person name="Nordborg M."/>
            <person name="Gaut B.S."/>
            <person name="Lysak M.A."/>
            <person name="Jenkins J."/>
            <person name="Grimwood J."/>
            <person name="Chapman J."/>
            <person name="Prochnik S."/>
            <person name="Shu S."/>
            <person name="Rokhsar D."/>
            <person name="Schmutz J."/>
            <person name="Weigel D."/>
            <person name="Wright S.I."/>
        </authorList>
    </citation>
    <scope>NUCLEOTIDE SEQUENCE [LARGE SCALE GENOMIC DNA]</scope>
    <source>
        <strain evidence="3">cv. Monte Gargano</strain>
    </source>
</reference>
<evidence type="ECO:0000256" key="1">
    <source>
        <dbReference type="SAM" id="MobiDB-lite"/>
    </source>
</evidence>
<dbReference type="AlphaFoldDB" id="R0IQ83"/>
<dbReference type="EMBL" id="KB870805">
    <property type="protein sequence ID" value="EOA39373.1"/>
    <property type="molecule type" value="Genomic_DNA"/>
</dbReference>
<gene>
    <name evidence="2" type="ORF">CARUB_v10012440mg</name>
</gene>
<proteinExistence type="predicted"/>
<dbReference type="STRING" id="81985.R0IQ83"/>
<evidence type="ECO:0008006" key="4">
    <source>
        <dbReference type="Google" id="ProtNLM"/>
    </source>
</evidence>
<dbReference type="KEGG" id="crb:17899796"/>
<feature type="compositionally biased region" description="Basic and acidic residues" evidence="1">
    <location>
        <begin position="137"/>
        <end position="151"/>
    </location>
</feature>
<dbReference type="Proteomes" id="UP000029121">
    <property type="component" value="Unassembled WGS sequence"/>
</dbReference>
<dbReference type="PANTHER" id="PTHR47067:SF11">
    <property type="entry name" value="BNAC07G13330D PROTEIN"/>
    <property type="match status" value="1"/>
</dbReference>
<evidence type="ECO:0000313" key="3">
    <source>
        <dbReference type="Proteomes" id="UP000029121"/>
    </source>
</evidence>
<protein>
    <recommendedName>
        <fullName evidence="4">TPX2 C-terminal domain-containing protein</fullName>
    </recommendedName>
</protein>
<feature type="region of interest" description="Disordered" evidence="1">
    <location>
        <begin position="136"/>
        <end position="162"/>
    </location>
</feature>
<dbReference type="InterPro" id="IPR044216">
    <property type="entry name" value="WDL7"/>
</dbReference>
<feature type="compositionally biased region" description="Basic and acidic residues" evidence="1">
    <location>
        <begin position="250"/>
        <end position="262"/>
    </location>
</feature>
<evidence type="ECO:0000313" key="2">
    <source>
        <dbReference type="EMBL" id="EOA39373.1"/>
    </source>
</evidence>